<feature type="compositionally biased region" description="Low complexity" evidence="1">
    <location>
        <begin position="231"/>
        <end position="252"/>
    </location>
</feature>
<evidence type="ECO:0000313" key="2">
    <source>
        <dbReference type="EMBL" id="KAJ5470740.1"/>
    </source>
</evidence>
<proteinExistence type="predicted"/>
<sequence length="376" mass="40700">MVKQKTTGSLDLKFSDLVPSLKGEANWEVWKKCIEIALNGKDLSYWPLLTGLDKHPENLPGMENANAETTDEEDADDDPISTPGPTTSTATTTATAQPTSTKAAITKRKKAQQEWDLKNAVVLAYVASSLDVTMLVYIRRRRSAAQVYEELRSLCEARCTSFGAGSPEGAPGTHRQFPPAGPNQPRFAQSSVARLQVIEGHHPVPAPSRQHQSLGTSTNAAHQAVEGNRPASTSSSQHQAIAQSSAASPQDIQPEIERPTDLADQCQAGIDWLIARKPQSREIMRRAMANVRDNKVIHQMLINTTEAVAESVSDSTASSDQTLQDNIALTVGAVATNGHNVKAIEISMQEMQAEILMLYSLLERQSQCSPNSAPVS</sequence>
<protein>
    <submittedName>
        <fullName evidence="2">Uncharacterized protein</fullName>
    </submittedName>
</protein>
<evidence type="ECO:0000313" key="3">
    <source>
        <dbReference type="Proteomes" id="UP001147760"/>
    </source>
</evidence>
<gene>
    <name evidence="2" type="ORF">N7530_008097</name>
</gene>
<feature type="compositionally biased region" description="Low complexity" evidence="1">
    <location>
        <begin position="81"/>
        <end position="101"/>
    </location>
</feature>
<name>A0A9W9WNH7_9EURO</name>
<accession>A0A9W9WNH7</accession>
<organism evidence="2 3">
    <name type="scientific">Penicillium desertorum</name>
    <dbReference type="NCBI Taxonomy" id="1303715"/>
    <lineage>
        <taxon>Eukaryota</taxon>
        <taxon>Fungi</taxon>
        <taxon>Dikarya</taxon>
        <taxon>Ascomycota</taxon>
        <taxon>Pezizomycotina</taxon>
        <taxon>Eurotiomycetes</taxon>
        <taxon>Eurotiomycetidae</taxon>
        <taxon>Eurotiales</taxon>
        <taxon>Aspergillaceae</taxon>
        <taxon>Penicillium</taxon>
    </lineage>
</organism>
<dbReference type="EMBL" id="JAPWDO010000005">
    <property type="protein sequence ID" value="KAJ5470740.1"/>
    <property type="molecule type" value="Genomic_DNA"/>
</dbReference>
<dbReference type="AlphaFoldDB" id="A0A9W9WNH7"/>
<feature type="compositionally biased region" description="Acidic residues" evidence="1">
    <location>
        <begin position="69"/>
        <end position="79"/>
    </location>
</feature>
<dbReference type="OrthoDB" id="4362027at2759"/>
<feature type="region of interest" description="Disordered" evidence="1">
    <location>
        <begin position="56"/>
        <end position="105"/>
    </location>
</feature>
<evidence type="ECO:0000256" key="1">
    <source>
        <dbReference type="SAM" id="MobiDB-lite"/>
    </source>
</evidence>
<feature type="compositionally biased region" description="Polar residues" evidence="1">
    <location>
        <begin position="209"/>
        <end position="221"/>
    </location>
</feature>
<feature type="region of interest" description="Disordered" evidence="1">
    <location>
        <begin position="203"/>
        <end position="252"/>
    </location>
</feature>
<comment type="caution">
    <text evidence="2">The sequence shown here is derived from an EMBL/GenBank/DDBJ whole genome shotgun (WGS) entry which is preliminary data.</text>
</comment>
<dbReference type="Proteomes" id="UP001147760">
    <property type="component" value="Unassembled WGS sequence"/>
</dbReference>
<reference evidence="2" key="1">
    <citation type="submission" date="2022-12" db="EMBL/GenBank/DDBJ databases">
        <authorList>
            <person name="Petersen C."/>
        </authorList>
    </citation>
    <scope>NUCLEOTIDE SEQUENCE</scope>
    <source>
        <strain evidence="2">IBT 17660</strain>
    </source>
</reference>
<keyword evidence="3" id="KW-1185">Reference proteome</keyword>
<reference evidence="2" key="2">
    <citation type="journal article" date="2023" name="IMA Fungus">
        <title>Comparative genomic study of the Penicillium genus elucidates a diverse pangenome and 15 lateral gene transfer events.</title>
        <authorList>
            <person name="Petersen C."/>
            <person name="Sorensen T."/>
            <person name="Nielsen M.R."/>
            <person name="Sondergaard T.E."/>
            <person name="Sorensen J.L."/>
            <person name="Fitzpatrick D.A."/>
            <person name="Frisvad J.C."/>
            <person name="Nielsen K.L."/>
        </authorList>
    </citation>
    <scope>NUCLEOTIDE SEQUENCE</scope>
    <source>
        <strain evidence="2">IBT 17660</strain>
    </source>
</reference>
<feature type="region of interest" description="Disordered" evidence="1">
    <location>
        <begin position="165"/>
        <end position="187"/>
    </location>
</feature>